<sequence length="299" mass="32268">MEIYATTNQPNLCPSTTWYTNAITFANSSTVGTNVYGVFVSINNTVYVSNQQTNQVVVWFEGSINPDKILSGSLSTPYDLFVTPRGDIYVDNGLHNGRVDRFSLNSNISTSVMSVPNACYGIFVDISNTLYCAASTSHQVVKKWLNDNVTTSSIIAGTGTAGATATTLNRPVGIFIDTQFNLYVSDSANNRIQMFPLNVFTAVTIVGATAPGTITLNTPYGITLDANGYLFITDYNNNRIIGSGPNGYRCLFGCTSVAGSASTQLHFPSSLSFDTYGNLFVADYYNGRILKFILASNSC</sequence>
<dbReference type="GO" id="GO:0008270">
    <property type="term" value="F:zinc ion binding"/>
    <property type="evidence" value="ECO:0007669"/>
    <property type="project" value="UniProtKB-KW"/>
</dbReference>
<dbReference type="EMBL" id="CAJOAZ010011556">
    <property type="protein sequence ID" value="CAF4238799.1"/>
    <property type="molecule type" value="Genomic_DNA"/>
</dbReference>
<name>A0A820DYK3_9BILA</name>
<dbReference type="AlphaFoldDB" id="A0A820DYK3"/>
<keyword evidence="1" id="KW-0677">Repeat</keyword>
<evidence type="ECO:0000256" key="1">
    <source>
        <dbReference type="ARBA" id="ARBA00022737"/>
    </source>
</evidence>
<reference evidence="3" key="1">
    <citation type="submission" date="2021-02" db="EMBL/GenBank/DDBJ databases">
        <authorList>
            <person name="Nowell W R."/>
        </authorList>
    </citation>
    <scope>NUCLEOTIDE SEQUENCE</scope>
</reference>
<feature type="non-terminal residue" evidence="3">
    <location>
        <position position="1"/>
    </location>
</feature>
<dbReference type="PANTHER" id="PTHR24104:SF25">
    <property type="entry name" value="PROTEIN LIN-41"/>
    <property type="match status" value="1"/>
</dbReference>
<proteinExistence type="predicted"/>
<evidence type="ECO:0000313" key="3">
    <source>
        <dbReference type="EMBL" id="CAF4238799.1"/>
    </source>
</evidence>
<dbReference type="PROSITE" id="PS51125">
    <property type="entry name" value="NHL"/>
    <property type="match status" value="1"/>
</dbReference>
<comment type="caution">
    <text evidence="3">The sequence shown here is derived from an EMBL/GenBank/DDBJ whole genome shotgun (WGS) entry which is preliminary data.</text>
</comment>
<dbReference type="PANTHER" id="PTHR24104">
    <property type="entry name" value="E3 UBIQUITIN-PROTEIN LIGASE NHLRC1-RELATED"/>
    <property type="match status" value="1"/>
</dbReference>
<evidence type="ECO:0008006" key="5">
    <source>
        <dbReference type="Google" id="ProtNLM"/>
    </source>
</evidence>
<dbReference type="Proteomes" id="UP000663844">
    <property type="component" value="Unassembled WGS sequence"/>
</dbReference>
<dbReference type="InterPro" id="IPR011042">
    <property type="entry name" value="6-blade_b-propeller_TolB-like"/>
</dbReference>
<dbReference type="CDD" id="cd05819">
    <property type="entry name" value="NHL"/>
    <property type="match status" value="1"/>
</dbReference>
<evidence type="ECO:0000313" key="4">
    <source>
        <dbReference type="Proteomes" id="UP000663844"/>
    </source>
</evidence>
<dbReference type="InterPro" id="IPR001258">
    <property type="entry name" value="NHL_repeat"/>
</dbReference>
<dbReference type="Gene3D" id="2.40.10.500">
    <property type="match status" value="1"/>
</dbReference>
<dbReference type="Gene3D" id="2.120.10.30">
    <property type="entry name" value="TolB, C-terminal domain"/>
    <property type="match status" value="1"/>
</dbReference>
<protein>
    <recommendedName>
        <fullName evidence="5">NHL repeat containing protein-like protein</fullName>
    </recommendedName>
</protein>
<accession>A0A820DYK3</accession>
<evidence type="ECO:0000256" key="2">
    <source>
        <dbReference type="PROSITE-ProRule" id="PRU00504"/>
    </source>
</evidence>
<organism evidence="3 4">
    <name type="scientific">Adineta steineri</name>
    <dbReference type="NCBI Taxonomy" id="433720"/>
    <lineage>
        <taxon>Eukaryota</taxon>
        <taxon>Metazoa</taxon>
        <taxon>Spiralia</taxon>
        <taxon>Gnathifera</taxon>
        <taxon>Rotifera</taxon>
        <taxon>Eurotatoria</taxon>
        <taxon>Bdelloidea</taxon>
        <taxon>Adinetida</taxon>
        <taxon>Adinetidae</taxon>
        <taxon>Adineta</taxon>
    </lineage>
</organism>
<feature type="repeat" description="NHL" evidence="2">
    <location>
        <begin position="159"/>
        <end position="198"/>
    </location>
</feature>
<dbReference type="InterPro" id="IPR050952">
    <property type="entry name" value="TRIM-NHL_E3_ligases"/>
</dbReference>
<dbReference type="SUPFAM" id="SSF101898">
    <property type="entry name" value="NHL repeat"/>
    <property type="match status" value="1"/>
</dbReference>
<gene>
    <name evidence="3" type="ORF">OXD698_LOCUS42806</name>
</gene>